<keyword evidence="3" id="KW-1185">Reference proteome</keyword>
<gene>
    <name evidence="2" type="ORF">F2P44_16085</name>
</gene>
<comment type="caution">
    <text evidence="2">The sequence shown here is derived from an EMBL/GenBank/DDBJ whole genome shotgun (WGS) entry which is preliminary data.</text>
</comment>
<feature type="domain" description="Ice-binding protein C-terminal" evidence="1">
    <location>
        <begin position="60"/>
        <end position="84"/>
    </location>
</feature>
<sequence>MLRLNREDSCFHIRSCLDIEVHRRRCEAGFTDRPCARSRQGCRGSIHRVQRICHGPAVAAIPEPGSLALLGLGLADLAAARGRRRVRHA</sequence>
<dbReference type="Pfam" id="PF07589">
    <property type="entry name" value="PEP-CTERM"/>
    <property type="match status" value="1"/>
</dbReference>
<evidence type="ECO:0000313" key="2">
    <source>
        <dbReference type="EMBL" id="NHZ80781.1"/>
    </source>
</evidence>
<evidence type="ECO:0000313" key="3">
    <source>
        <dbReference type="Proteomes" id="UP000621455"/>
    </source>
</evidence>
<dbReference type="RefSeq" id="WP_167088117.1">
    <property type="nucleotide sequence ID" value="NZ_WHJG01000015.1"/>
</dbReference>
<dbReference type="EMBL" id="WHJG01000015">
    <property type="protein sequence ID" value="NHZ80781.1"/>
    <property type="molecule type" value="Genomic_DNA"/>
</dbReference>
<name>A0ABX0NE26_9BURK</name>
<accession>A0ABX0NE26</accession>
<reference evidence="2 3" key="1">
    <citation type="submission" date="2019-10" db="EMBL/GenBank/DDBJ databases">
        <title>Taxonomy of Antarctic Massilia spp.: description of Massilia rubra sp. nov., Massilia aquatica sp. nov., Massilia mucilaginosa sp. nov., Massilia frigida sp. nov. isolated from streams, lakes and regoliths.</title>
        <authorList>
            <person name="Holochova P."/>
            <person name="Sedlacek I."/>
            <person name="Kralova S."/>
            <person name="Maslanova I."/>
            <person name="Busse H.-J."/>
            <person name="Stankova E."/>
            <person name="Vrbovska V."/>
            <person name="Kovarovic V."/>
            <person name="Bartak M."/>
            <person name="Svec P."/>
            <person name="Pantucek R."/>
        </authorList>
    </citation>
    <scope>NUCLEOTIDE SEQUENCE [LARGE SCALE GENOMIC DNA]</scope>
    <source>
        <strain evidence="2 3">CCM 8695</strain>
    </source>
</reference>
<dbReference type="InterPro" id="IPR013424">
    <property type="entry name" value="Ice-binding_C"/>
</dbReference>
<protein>
    <submittedName>
        <fullName evidence="2">PEP-CTERM sorting domain-containing protein</fullName>
    </submittedName>
</protein>
<organism evidence="2 3">
    <name type="scientific">Massilia frigida</name>
    <dbReference type="NCBI Taxonomy" id="2609281"/>
    <lineage>
        <taxon>Bacteria</taxon>
        <taxon>Pseudomonadati</taxon>
        <taxon>Pseudomonadota</taxon>
        <taxon>Betaproteobacteria</taxon>
        <taxon>Burkholderiales</taxon>
        <taxon>Oxalobacteraceae</taxon>
        <taxon>Telluria group</taxon>
        <taxon>Massilia</taxon>
    </lineage>
</organism>
<evidence type="ECO:0000259" key="1">
    <source>
        <dbReference type="Pfam" id="PF07589"/>
    </source>
</evidence>
<dbReference type="NCBIfam" id="TIGR02595">
    <property type="entry name" value="PEP_CTERM"/>
    <property type="match status" value="1"/>
</dbReference>
<dbReference type="Proteomes" id="UP000621455">
    <property type="component" value="Unassembled WGS sequence"/>
</dbReference>
<proteinExistence type="predicted"/>